<organism evidence="4 5">
    <name type="scientific">Batillaria attramentaria</name>
    <dbReference type="NCBI Taxonomy" id="370345"/>
    <lineage>
        <taxon>Eukaryota</taxon>
        <taxon>Metazoa</taxon>
        <taxon>Spiralia</taxon>
        <taxon>Lophotrochozoa</taxon>
        <taxon>Mollusca</taxon>
        <taxon>Gastropoda</taxon>
        <taxon>Caenogastropoda</taxon>
        <taxon>Sorbeoconcha</taxon>
        <taxon>Cerithioidea</taxon>
        <taxon>Batillariidae</taxon>
        <taxon>Batillaria</taxon>
    </lineage>
</organism>
<dbReference type="InterPro" id="IPR036875">
    <property type="entry name" value="Znf_CCHC_sf"/>
</dbReference>
<dbReference type="EMBL" id="JACVVK020000772">
    <property type="protein sequence ID" value="KAK7447336.1"/>
    <property type="molecule type" value="Genomic_DNA"/>
</dbReference>
<dbReference type="GO" id="GO:0008270">
    <property type="term" value="F:zinc ion binding"/>
    <property type="evidence" value="ECO:0007669"/>
    <property type="project" value="UniProtKB-KW"/>
</dbReference>
<gene>
    <name evidence="4" type="ORF">BaRGS_00040194</name>
</gene>
<keyword evidence="1" id="KW-0862">Zinc</keyword>
<feature type="domain" description="CCHC-type" evidence="3">
    <location>
        <begin position="319"/>
        <end position="333"/>
    </location>
</feature>
<dbReference type="InterPro" id="IPR001878">
    <property type="entry name" value="Znf_CCHC"/>
</dbReference>
<feature type="region of interest" description="Disordered" evidence="2">
    <location>
        <begin position="226"/>
        <end position="255"/>
    </location>
</feature>
<protein>
    <recommendedName>
        <fullName evidence="3">CCHC-type domain-containing protein</fullName>
    </recommendedName>
</protein>
<keyword evidence="1" id="KW-0479">Metal-binding</keyword>
<evidence type="ECO:0000313" key="5">
    <source>
        <dbReference type="Proteomes" id="UP001519460"/>
    </source>
</evidence>
<dbReference type="Pfam" id="PF14893">
    <property type="entry name" value="PNMA"/>
    <property type="match status" value="1"/>
</dbReference>
<evidence type="ECO:0000256" key="2">
    <source>
        <dbReference type="SAM" id="MobiDB-lite"/>
    </source>
</evidence>
<proteinExistence type="predicted"/>
<dbReference type="PROSITE" id="PS50158">
    <property type="entry name" value="ZF_CCHC"/>
    <property type="match status" value="1"/>
</dbReference>
<comment type="caution">
    <text evidence="4">The sequence shown here is derived from an EMBL/GenBank/DDBJ whole genome shotgun (WGS) entry which is preliminary data.</text>
</comment>
<reference evidence="4 5" key="1">
    <citation type="journal article" date="2023" name="Sci. Data">
        <title>Genome assembly of the Korean intertidal mud-creeper Batillaria attramentaria.</title>
        <authorList>
            <person name="Patra A.K."/>
            <person name="Ho P.T."/>
            <person name="Jun S."/>
            <person name="Lee S.J."/>
            <person name="Kim Y."/>
            <person name="Won Y.J."/>
        </authorList>
    </citation>
    <scope>NUCLEOTIDE SEQUENCE [LARGE SCALE GENOMIC DNA]</scope>
    <source>
        <strain evidence="4">Wonlab-2016</strain>
    </source>
</reference>
<dbReference type="AlphaFoldDB" id="A0ABD0J134"/>
<dbReference type="PANTHER" id="PTHR23095:SF46">
    <property type="entry name" value="GAG PROTEIN"/>
    <property type="match status" value="1"/>
</dbReference>
<sequence length="354" mass="39593">MEPSEEEKKLLASFRELDLKPKGDSKEDLHRWLTDYATLASGSVKKEPDSQPTLLMQAPRLSVFNGSSGRKDAEATYDLWKYEVNSLLQAGTRRSDLMDAVRRSLRGEAARVAMRLGTGATLEDLLAKFDSIYGTVQQKESVLAQFYSARQREGEDVATWSCRLEDLLMQAESLGKVEPADRNDKLRTMFWTGLLPHLRDKSGHKFDAITDFDRLRVEIRRMEQYGPLRETEKKPAVDKMAQSSAVSKEDPKGQKLEARIQQLTAEIERLKKQQAEPDAPTSYRDRRGGSRGRGRGWGGQQSASSRAGPAGEDEDVPTCYRCGEKGHIRVGCRVRLDHSAKHLNGKGPTGKGGL</sequence>
<dbReference type="PANTHER" id="PTHR23095">
    <property type="entry name" value="PARANEOPLASTIC ANTIGEN"/>
    <property type="match status" value="1"/>
</dbReference>
<dbReference type="InterPro" id="IPR048270">
    <property type="entry name" value="PNMA_C"/>
</dbReference>
<feature type="compositionally biased region" description="Basic and acidic residues" evidence="2">
    <location>
        <begin position="226"/>
        <end position="237"/>
    </location>
</feature>
<keyword evidence="1" id="KW-0863">Zinc-finger</keyword>
<evidence type="ECO:0000256" key="1">
    <source>
        <dbReference type="PROSITE-ProRule" id="PRU00047"/>
    </source>
</evidence>
<dbReference type="SUPFAM" id="SSF57756">
    <property type="entry name" value="Retrovirus zinc finger-like domains"/>
    <property type="match status" value="1"/>
</dbReference>
<evidence type="ECO:0000313" key="4">
    <source>
        <dbReference type="EMBL" id="KAK7447336.1"/>
    </source>
</evidence>
<dbReference type="Proteomes" id="UP001519460">
    <property type="component" value="Unassembled WGS sequence"/>
</dbReference>
<dbReference type="InterPro" id="IPR026523">
    <property type="entry name" value="PNMA"/>
</dbReference>
<keyword evidence="5" id="KW-1185">Reference proteome</keyword>
<evidence type="ECO:0000259" key="3">
    <source>
        <dbReference type="PROSITE" id="PS50158"/>
    </source>
</evidence>
<feature type="region of interest" description="Disordered" evidence="2">
    <location>
        <begin position="269"/>
        <end position="320"/>
    </location>
</feature>
<accession>A0ABD0J134</accession>
<name>A0ABD0J134_9CAEN</name>